<accession>A0A917ZWJ2</accession>
<keyword evidence="5" id="KW-1185">Reference proteome</keyword>
<proteinExistence type="predicted"/>
<gene>
    <name evidence="4" type="ORF">GCM10012280_53920</name>
</gene>
<feature type="compositionally biased region" description="Basic and acidic residues" evidence="1">
    <location>
        <begin position="380"/>
        <end position="390"/>
    </location>
</feature>
<dbReference type="AlphaFoldDB" id="A0A917ZWJ2"/>
<comment type="caution">
    <text evidence="4">The sequence shown here is derived from an EMBL/GenBank/DDBJ whole genome shotgun (WGS) entry which is preliminary data.</text>
</comment>
<dbReference type="InterPro" id="IPR021102">
    <property type="entry name" value="PNGase_A"/>
</dbReference>
<feature type="compositionally biased region" description="Basic and acidic residues" evidence="1">
    <location>
        <begin position="175"/>
        <end position="187"/>
    </location>
</feature>
<evidence type="ECO:0000259" key="3">
    <source>
        <dbReference type="Pfam" id="PF12222"/>
    </source>
</evidence>
<feature type="chain" id="PRO_5036758233" description="Peptide N-acetyl-beta-D-glucosaminyl asparaginase amidase A N-terminal domain-containing protein" evidence="2">
    <location>
        <begin position="26"/>
        <end position="550"/>
    </location>
</feature>
<feature type="domain" description="Peptide N-acetyl-beta-D-glucosaminyl asparaginase amidase A N-terminal" evidence="3">
    <location>
        <begin position="52"/>
        <end position="361"/>
    </location>
</feature>
<evidence type="ECO:0000256" key="1">
    <source>
        <dbReference type="SAM" id="MobiDB-lite"/>
    </source>
</evidence>
<feature type="region of interest" description="Disordered" evidence="1">
    <location>
        <begin position="175"/>
        <end position="215"/>
    </location>
</feature>
<reference evidence="4" key="1">
    <citation type="journal article" date="2014" name="Int. J. Syst. Evol. Microbiol.">
        <title>Complete genome sequence of Corynebacterium casei LMG S-19264T (=DSM 44701T), isolated from a smear-ripened cheese.</title>
        <authorList>
            <consortium name="US DOE Joint Genome Institute (JGI-PGF)"/>
            <person name="Walter F."/>
            <person name="Albersmeier A."/>
            <person name="Kalinowski J."/>
            <person name="Ruckert C."/>
        </authorList>
    </citation>
    <scope>NUCLEOTIDE SEQUENCE</scope>
    <source>
        <strain evidence="4">CGMCC 4.7201</strain>
    </source>
</reference>
<evidence type="ECO:0000313" key="5">
    <source>
        <dbReference type="Proteomes" id="UP000641932"/>
    </source>
</evidence>
<feature type="region of interest" description="Disordered" evidence="1">
    <location>
        <begin position="363"/>
        <end position="392"/>
    </location>
</feature>
<dbReference type="PANTHER" id="PTHR31104">
    <property type="entry name" value="PEPTIDE-N4-(N-ACETYL-BETA-GLUCOSAMINYL)ASPARAGINE AMIDASE A PROTEIN"/>
    <property type="match status" value="1"/>
</dbReference>
<dbReference type="Proteomes" id="UP000641932">
    <property type="component" value="Unassembled WGS sequence"/>
</dbReference>
<keyword evidence="2" id="KW-0732">Signal</keyword>
<sequence length="550" mass="59779">MRRPLLAALVLGLGLVLCPGNVVHAAEPPAEFGRDWDDPVTAAPPVDKPDGPSCRVKIADEKFRDFTPYKGTYEPPKQCAGRWSKVVLRMEGAVAGRQYDRLGYLSMGGVTVFKTSTPEPSPDGIRWSVEKDVTRYTDLLSRPQPVEMLIGNVVDDTYTGVIDVQVHLTFYQAEKGDGGPARGDHPRHPTGTGTPDRVLPLSGARQEDGSLTGDVTVPRNTERLLAEVYATGSGGGCEEFWYLSTRSDTPYSCHADNGPYREVQVSVDGRLAGIAAPYPHVYTGGWSNPFLWYTVPAPRAFDIKPIAYDLTPFAGLLNDGRAHEIKVTVLGVSAGQTGWDTPTDVLVWQDSGRERVSGELVRHHEGRLTDSSEYTPATDARPEHRVDSRGAHSLATTGYVDTSHGRVYTSVDRRLAAASAHLWTDGENKDALTASWDDREKVTVTGGGTPAVTSEHRRYTMDGATAIGAGDRLNTVMTLTDSGTTAAIRRGRPTLTRFDDTYRGDATFTLNVPRDQRHAVGTSSERYRITGTGGGYDRTTATRNGFLVTP</sequence>
<feature type="signal peptide" evidence="2">
    <location>
        <begin position="1"/>
        <end position="25"/>
    </location>
</feature>
<evidence type="ECO:0000313" key="4">
    <source>
        <dbReference type="EMBL" id="GGO95836.1"/>
    </source>
</evidence>
<name>A0A917ZWJ2_9ACTN</name>
<evidence type="ECO:0000256" key="2">
    <source>
        <dbReference type="SAM" id="SignalP"/>
    </source>
</evidence>
<organism evidence="4 5">
    <name type="scientific">Wenjunlia tyrosinilytica</name>
    <dbReference type="NCBI Taxonomy" id="1544741"/>
    <lineage>
        <taxon>Bacteria</taxon>
        <taxon>Bacillati</taxon>
        <taxon>Actinomycetota</taxon>
        <taxon>Actinomycetes</taxon>
        <taxon>Kitasatosporales</taxon>
        <taxon>Streptomycetaceae</taxon>
        <taxon>Wenjunlia</taxon>
    </lineage>
</organism>
<dbReference type="Pfam" id="PF12222">
    <property type="entry name" value="PNGaseA"/>
    <property type="match status" value="1"/>
</dbReference>
<reference evidence="4" key="2">
    <citation type="submission" date="2020-09" db="EMBL/GenBank/DDBJ databases">
        <authorList>
            <person name="Sun Q."/>
            <person name="Zhou Y."/>
        </authorList>
    </citation>
    <scope>NUCLEOTIDE SEQUENCE</scope>
    <source>
        <strain evidence="4">CGMCC 4.7201</strain>
    </source>
</reference>
<dbReference type="InterPro" id="IPR056948">
    <property type="entry name" value="PNGaseA_N"/>
</dbReference>
<dbReference type="EMBL" id="BMMS01000027">
    <property type="protein sequence ID" value="GGO95836.1"/>
    <property type="molecule type" value="Genomic_DNA"/>
</dbReference>
<protein>
    <recommendedName>
        <fullName evidence="3">Peptide N-acetyl-beta-D-glucosaminyl asparaginase amidase A N-terminal domain-containing protein</fullName>
    </recommendedName>
</protein>
<dbReference type="RefSeq" id="WP_373287098.1">
    <property type="nucleotide sequence ID" value="NZ_BMMS01000027.1"/>
</dbReference>